<dbReference type="Proteomes" id="UP000887565">
    <property type="component" value="Unplaced"/>
</dbReference>
<protein>
    <submittedName>
        <fullName evidence="2">Uncharacterized protein</fullName>
    </submittedName>
</protein>
<name>A0A915IGU1_ROMCU</name>
<keyword evidence="1" id="KW-1185">Reference proteome</keyword>
<accession>A0A915IGU1</accession>
<dbReference type="AlphaFoldDB" id="A0A915IGU1"/>
<evidence type="ECO:0000313" key="1">
    <source>
        <dbReference type="Proteomes" id="UP000887565"/>
    </source>
</evidence>
<proteinExistence type="predicted"/>
<reference evidence="2" key="1">
    <citation type="submission" date="2022-11" db="UniProtKB">
        <authorList>
            <consortium name="WormBaseParasite"/>
        </authorList>
    </citation>
    <scope>IDENTIFICATION</scope>
</reference>
<dbReference type="WBParaSite" id="nRc.2.0.1.t12531-RA">
    <property type="protein sequence ID" value="nRc.2.0.1.t12531-RA"/>
    <property type="gene ID" value="nRc.2.0.1.g12531"/>
</dbReference>
<sequence length="62" mass="6863">MPNPHQTTLEQTLTILAVSGIRDHAVEHCLKEVHIPPAVQETIFTKPNQRDPSQTCSTLSTT</sequence>
<evidence type="ECO:0000313" key="2">
    <source>
        <dbReference type="WBParaSite" id="nRc.2.0.1.t12531-RA"/>
    </source>
</evidence>
<organism evidence="1 2">
    <name type="scientific">Romanomermis culicivorax</name>
    <name type="common">Nematode worm</name>
    <dbReference type="NCBI Taxonomy" id="13658"/>
    <lineage>
        <taxon>Eukaryota</taxon>
        <taxon>Metazoa</taxon>
        <taxon>Ecdysozoa</taxon>
        <taxon>Nematoda</taxon>
        <taxon>Enoplea</taxon>
        <taxon>Dorylaimia</taxon>
        <taxon>Mermithida</taxon>
        <taxon>Mermithoidea</taxon>
        <taxon>Mermithidae</taxon>
        <taxon>Romanomermis</taxon>
    </lineage>
</organism>